<dbReference type="InterPro" id="IPR010569">
    <property type="entry name" value="Myotubularin-like_Pase_dom"/>
</dbReference>
<dbReference type="Pfam" id="PF06602">
    <property type="entry name" value="Myotub-related"/>
    <property type="match status" value="1"/>
</dbReference>
<reference evidence="13 14" key="1">
    <citation type="journal article" date="2018" name="Sci. Rep.">
        <title>Genomic signatures of local adaptation to the degree of environmental predictability in rotifers.</title>
        <authorList>
            <person name="Franch-Gras L."/>
            <person name="Hahn C."/>
            <person name="Garcia-Roger E.M."/>
            <person name="Carmona M.J."/>
            <person name="Serra M."/>
            <person name="Gomez A."/>
        </authorList>
    </citation>
    <scope>NUCLEOTIDE SEQUENCE [LARGE SCALE GENOMIC DNA]</scope>
    <source>
        <strain evidence="13">HYR1</strain>
    </source>
</reference>
<dbReference type="GO" id="GO:0016020">
    <property type="term" value="C:membrane"/>
    <property type="evidence" value="ECO:0007669"/>
    <property type="project" value="UniProtKB-SubCell"/>
</dbReference>
<keyword evidence="14" id="KW-1185">Reference proteome</keyword>
<dbReference type="EC" id="3.1.3.16" evidence="13"/>
<dbReference type="GO" id="GO:0005737">
    <property type="term" value="C:cytoplasm"/>
    <property type="evidence" value="ECO:0007669"/>
    <property type="project" value="TreeGrafter"/>
</dbReference>
<evidence type="ECO:0000256" key="1">
    <source>
        <dbReference type="ARBA" id="ARBA00004370"/>
    </source>
</evidence>
<dbReference type="PROSITE" id="PS51339">
    <property type="entry name" value="PPASE_MYOTUBULARIN"/>
    <property type="match status" value="1"/>
</dbReference>
<dbReference type="GO" id="GO:0004722">
    <property type="term" value="F:protein serine/threonine phosphatase activity"/>
    <property type="evidence" value="ECO:0007669"/>
    <property type="project" value="UniProtKB-EC"/>
</dbReference>
<keyword evidence="13" id="KW-0378">Hydrolase</keyword>
<evidence type="ECO:0000256" key="9">
    <source>
        <dbReference type="PIRSR" id="PIRSR630564-2"/>
    </source>
</evidence>
<evidence type="ECO:0000256" key="5">
    <source>
        <dbReference type="ARBA" id="ARBA00022833"/>
    </source>
</evidence>
<dbReference type="EC" id="3.1.3.48" evidence="13"/>
<feature type="active site" description="Phosphocysteine intermediate" evidence="8">
    <location>
        <position position="342"/>
    </location>
</feature>
<dbReference type="InterPro" id="IPR029021">
    <property type="entry name" value="Prot-tyrosine_phosphatase-like"/>
</dbReference>
<accession>A0A3M7QER3</accession>
<dbReference type="SUPFAM" id="SSF52799">
    <property type="entry name" value="(Phosphotyrosine protein) phosphatases II"/>
    <property type="match status" value="1"/>
</dbReference>
<dbReference type="STRING" id="10195.A0A3M7QER3"/>
<dbReference type="Gene3D" id="2.30.29.30">
    <property type="entry name" value="Pleckstrin-homology domain (PH domain)/Phosphotyrosine-binding domain (PTB)"/>
    <property type="match status" value="1"/>
</dbReference>
<feature type="domain" description="Myotubularin phosphatase" evidence="12">
    <location>
        <begin position="133"/>
        <end position="506"/>
    </location>
</feature>
<sequence length="667" mass="77408">MKLDLEESNTITKQIENVQLEDRSNSKIKTSGSLYLTISHLVFIETSSKREIWIYYSLINSIEKLPLGINGSPILIRTKHFLNCLFIISKERDCQTLIQALTHYSRPTKYHELLCFRDNNHLRKLLDSTHKNNEQIYHLESEYARMGLPSNKWTMTNINLDYQICDTYPNILFVPTSVNDNIIQLSANFRSRGRLPVLSYLHPNGASLTRCSQPLSGFNGRCVEDEQLLQHILMTNENSKFMYVVDTRPKINAMANKAQGKGYENEANYKNIQFHFIGIENIHVMRNSLEKLVKCADSSSTSSFFSELEKTEWLKHIKAIIDTSVFLVEAINDQNVSVLVHCSDGWDRTAQTCALASLLLDPYYRSIHGFQVLIEKEWLMFGHKFSHRCGHIYENDKEISPVFSQFLECAWQLQQQFPCAFEFNETYLIKLQEHVYSCQFGTFIGNCQKERVDLKINELTYSLWDYIQYKINDFINPLYIPNSLYSNSVLRPDTRIFSLKFWRSLYNRFDSNINPSEKLIDSLSMLSYNTSSLQKYSKLLEKRCTQLRNLLESVKNTDANNLVDLGESEIEKTKITDNDENRTKTDIKKLTLDEISTDFNSIDLNWKSTRKNCVCFEPFDFASSKLNCSRCGDILCERCVENGKFVSSTVSTKLIFVCKSCADQFRL</sequence>
<dbReference type="EMBL" id="REGN01006468">
    <property type="protein sequence ID" value="RNA09425.1"/>
    <property type="molecule type" value="Genomic_DNA"/>
</dbReference>
<evidence type="ECO:0000256" key="3">
    <source>
        <dbReference type="ARBA" id="ARBA00022723"/>
    </source>
</evidence>
<comment type="similarity">
    <text evidence="2">Belongs to the protein-tyrosine phosphatase family. Non-receptor class myotubularin subfamily.</text>
</comment>
<keyword evidence="4 10" id="KW-0863">Zinc-finger</keyword>
<dbReference type="InterPro" id="IPR048994">
    <property type="entry name" value="PH-GRAM_MTMR6-9"/>
</dbReference>
<evidence type="ECO:0000259" key="11">
    <source>
        <dbReference type="PROSITE" id="PS50178"/>
    </source>
</evidence>
<evidence type="ECO:0000256" key="8">
    <source>
        <dbReference type="PIRSR" id="PIRSR630564-1"/>
    </source>
</evidence>
<feature type="binding site" evidence="9">
    <location>
        <begin position="281"/>
        <end position="282"/>
    </location>
    <ligand>
        <name>substrate</name>
    </ligand>
</feature>
<dbReference type="SMART" id="SM00404">
    <property type="entry name" value="PTPc_motif"/>
    <property type="match status" value="1"/>
</dbReference>
<dbReference type="Proteomes" id="UP000276133">
    <property type="component" value="Unassembled WGS sequence"/>
</dbReference>
<evidence type="ECO:0000313" key="13">
    <source>
        <dbReference type="EMBL" id="RNA09425.1"/>
    </source>
</evidence>
<keyword evidence="7" id="KW-0472">Membrane</keyword>
<dbReference type="PANTHER" id="PTHR10807">
    <property type="entry name" value="MYOTUBULARIN-RELATED"/>
    <property type="match status" value="1"/>
</dbReference>
<feature type="binding site" evidence="9">
    <location>
        <begin position="342"/>
        <end position="348"/>
    </location>
    <ligand>
        <name>substrate</name>
    </ligand>
</feature>
<dbReference type="GO" id="GO:0046856">
    <property type="term" value="P:phosphatidylinositol dephosphorylation"/>
    <property type="evidence" value="ECO:0007669"/>
    <property type="project" value="TreeGrafter"/>
</dbReference>
<dbReference type="Gene3D" id="3.30.40.10">
    <property type="entry name" value="Zinc/RING finger domain, C3HC4 (zinc finger)"/>
    <property type="match status" value="1"/>
</dbReference>
<dbReference type="EC" id="3.1.3.41" evidence="13"/>
<dbReference type="InterPro" id="IPR017455">
    <property type="entry name" value="Znf_FYVE-rel"/>
</dbReference>
<evidence type="ECO:0000256" key="2">
    <source>
        <dbReference type="ARBA" id="ARBA00007471"/>
    </source>
</evidence>
<dbReference type="PANTHER" id="PTHR10807:SF8">
    <property type="entry name" value="PHOSPHATIDYLINOSITOL-3-PHOSPHATE PHOSPHATASE"/>
    <property type="match status" value="1"/>
</dbReference>
<keyword evidence="5" id="KW-0862">Zinc</keyword>
<dbReference type="InterPro" id="IPR011993">
    <property type="entry name" value="PH-like_dom_sf"/>
</dbReference>
<dbReference type="GO" id="GO:0004725">
    <property type="term" value="F:protein tyrosine phosphatase activity"/>
    <property type="evidence" value="ECO:0007669"/>
    <property type="project" value="UniProtKB-EC"/>
</dbReference>
<comment type="subcellular location">
    <subcellularLocation>
        <location evidence="1">Membrane</location>
    </subcellularLocation>
</comment>
<proteinExistence type="inferred from homology"/>
<evidence type="ECO:0000256" key="7">
    <source>
        <dbReference type="ARBA" id="ARBA00023136"/>
    </source>
</evidence>
<dbReference type="InterPro" id="IPR030564">
    <property type="entry name" value="Myotubularin"/>
</dbReference>
<evidence type="ECO:0000256" key="10">
    <source>
        <dbReference type="PROSITE-ProRule" id="PRU00091"/>
    </source>
</evidence>
<organism evidence="13 14">
    <name type="scientific">Brachionus plicatilis</name>
    <name type="common">Marine rotifer</name>
    <name type="synonym">Brachionus muelleri</name>
    <dbReference type="NCBI Taxonomy" id="10195"/>
    <lineage>
        <taxon>Eukaryota</taxon>
        <taxon>Metazoa</taxon>
        <taxon>Spiralia</taxon>
        <taxon>Gnathifera</taxon>
        <taxon>Rotifera</taxon>
        <taxon>Eurotatoria</taxon>
        <taxon>Monogononta</taxon>
        <taxon>Pseudotrocha</taxon>
        <taxon>Ploima</taxon>
        <taxon>Brachionidae</taxon>
        <taxon>Brachionus</taxon>
    </lineage>
</organism>
<gene>
    <name evidence="13" type="ORF">BpHYR1_037934</name>
</gene>
<dbReference type="GO" id="GO:0004438">
    <property type="term" value="F:phosphatidylinositol-3-phosphate phosphatase activity"/>
    <property type="evidence" value="ECO:0007669"/>
    <property type="project" value="TreeGrafter"/>
</dbReference>
<dbReference type="AlphaFoldDB" id="A0A3M7QER3"/>
<dbReference type="SUPFAM" id="SSF57903">
    <property type="entry name" value="FYVE/PHD zinc finger"/>
    <property type="match status" value="1"/>
</dbReference>
<keyword evidence="3" id="KW-0479">Metal-binding</keyword>
<evidence type="ECO:0000256" key="6">
    <source>
        <dbReference type="ARBA" id="ARBA00023098"/>
    </source>
</evidence>
<evidence type="ECO:0000256" key="4">
    <source>
        <dbReference type="ARBA" id="ARBA00022771"/>
    </source>
</evidence>
<evidence type="ECO:0000259" key="12">
    <source>
        <dbReference type="PROSITE" id="PS51339"/>
    </source>
</evidence>
<dbReference type="InterPro" id="IPR016130">
    <property type="entry name" value="Tyr_Pase_AS"/>
</dbReference>
<dbReference type="InterPro" id="IPR013083">
    <property type="entry name" value="Znf_RING/FYVE/PHD"/>
</dbReference>
<evidence type="ECO:0000313" key="14">
    <source>
        <dbReference type="Proteomes" id="UP000276133"/>
    </source>
</evidence>
<dbReference type="OrthoDB" id="271628at2759"/>
<name>A0A3M7QER3_BRAPC</name>
<dbReference type="PROSITE" id="PS50178">
    <property type="entry name" value="ZF_FYVE"/>
    <property type="match status" value="1"/>
</dbReference>
<protein>
    <submittedName>
        <fullName evidence="13">Myotubularin-related 8 isoform X1</fullName>
        <ecNumber evidence="13">3.1.3.16</ecNumber>
        <ecNumber evidence="13">3.1.3.41</ecNumber>
        <ecNumber evidence="13">3.1.3.48</ecNumber>
    </submittedName>
</protein>
<comment type="caution">
    <text evidence="13">The sequence shown here is derived from an EMBL/GenBank/DDBJ whole genome shotgun (WGS) entry which is preliminary data.</text>
</comment>
<dbReference type="PROSITE" id="PS00383">
    <property type="entry name" value="TYR_PHOSPHATASE_1"/>
    <property type="match status" value="1"/>
</dbReference>
<keyword evidence="6" id="KW-0443">Lipid metabolism</keyword>
<dbReference type="SUPFAM" id="SSF50729">
    <property type="entry name" value="PH domain-like"/>
    <property type="match status" value="1"/>
</dbReference>
<dbReference type="GO" id="GO:0008270">
    <property type="term" value="F:zinc ion binding"/>
    <property type="evidence" value="ECO:0007669"/>
    <property type="project" value="UniProtKB-KW"/>
</dbReference>
<dbReference type="Gene3D" id="3.90.190.10">
    <property type="entry name" value="Protein tyrosine phosphatase superfamily"/>
    <property type="match status" value="1"/>
</dbReference>
<dbReference type="InterPro" id="IPR011011">
    <property type="entry name" value="Znf_FYVE_PHD"/>
</dbReference>
<dbReference type="Pfam" id="PF21098">
    <property type="entry name" value="PH-GRAM_MTMR6-like"/>
    <property type="match status" value="1"/>
</dbReference>
<dbReference type="GO" id="GO:0106018">
    <property type="term" value="F:phosphatidylinositol-3,5-bisphosphate phosphatase activity"/>
    <property type="evidence" value="ECO:0007669"/>
    <property type="project" value="TreeGrafter"/>
</dbReference>
<dbReference type="InterPro" id="IPR003595">
    <property type="entry name" value="Tyr_Pase_cat"/>
</dbReference>
<feature type="domain" description="FYVE-type" evidence="11">
    <location>
        <begin position="606"/>
        <end position="666"/>
    </location>
</feature>